<dbReference type="AlphaFoldDB" id="A0A174Z6N8"/>
<dbReference type="EMBL" id="CZBY01000001">
    <property type="protein sequence ID" value="CUQ80599.1"/>
    <property type="molecule type" value="Genomic_DNA"/>
</dbReference>
<accession>A0A174Z6N8</accession>
<dbReference type="Proteomes" id="UP000095662">
    <property type="component" value="Unassembled WGS sequence"/>
</dbReference>
<evidence type="ECO:0000313" key="2">
    <source>
        <dbReference type="Proteomes" id="UP000095662"/>
    </source>
</evidence>
<name>A0A174Z6N8_9FIRM</name>
<organism evidence="1 2">
    <name type="scientific">[Eubacterium] siraeum</name>
    <dbReference type="NCBI Taxonomy" id="39492"/>
    <lineage>
        <taxon>Bacteria</taxon>
        <taxon>Bacillati</taxon>
        <taxon>Bacillota</taxon>
        <taxon>Clostridia</taxon>
        <taxon>Eubacteriales</taxon>
        <taxon>Oscillospiraceae</taxon>
        <taxon>Oscillospiraceae incertae sedis</taxon>
    </lineage>
</organism>
<dbReference type="STRING" id="39492.ERS852540_00033"/>
<sequence>MTVSERIPFSGFLLPLQAGYTYSCDRRTTDGMELLFIFREDGHSRYYFESEMEEFDRKAASDTHTLTVYPRPDGDGEVSLLHRKRAATDRFFFFRLTKPGVTLTGEMCLWEDESPIGTGLPMLFDFLNEVKIL</sequence>
<proteinExistence type="predicted"/>
<protein>
    <submittedName>
        <fullName evidence="1">Uncharacterized protein</fullName>
    </submittedName>
</protein>
<reference evidence="1 2" key="1">
    <citation type="submission" date="2015-09" db="EMBL/GenBank/DDBJ databases">
        <authorList>
            <consortium name="Pathogen Informatics"/>
        </authorList>
    </citation>
    <scope>NUCLEOTIDE SEQUENCE [LARGE SCALE GENOMIC DNA]</scope>
    <source>
        <strain evidence="1 2">2789STDY5834928</strain>
    </source>
</reference>
<evidence type="ECO:0000313" key="1">
    <source>
        <dbReference type="EMBL" id="CUQ80599.1"/>
    </source>
</evidence>
<gene>
    <name evidence="1" type="ORF">ERS852540_00033</name>
</gene>